<name>A0A940YQ17_9BURK</name>
<dbReference type="InterPro" id="IPR036388">
    <property type="entry name" value="WH-like_DNA-bd_sf"/>
</dbReference>
<dbReference type="InterPro" id="IPR016032">
    <property type="entry name" value="Sig_transdc_resp-reg_C-effctor"/>
</dbReference>
<dbReference type="Proteomes" id="UP000678374">
    <property type="component" value="Unassembled WGS sequence"/>
</dbReference>
<dbReference type="InterPro" id="IPR000792">
    <property type="entry name" value="Tscrpt_reg_LuxR_C"/>
</dbReference>
<protein>
    <submittedName>
        <fullName evidence="2">Alpha/beta fold hydrolase</fullName>
    </submittedName>
</protein>
<dbReference type="InterPro" id="IPR000073">
    <property type="entry name" value="AB_hydrolase_1"/>
</dbReference>
<dbReference type="SUPFAM" id="SSF53474">
    <property type="entry name" value="alpha/beta-Hydrolases"/>
    <property type="match status" value="1"/>
</dbReference>
<dbReference type="AlphaFoldDB" id="A0A940YQ17"/>
<sequence>MPPPVPSQQQIRFTQTADGVRLAFSVAGQGEPVLIKAATWLSHLEADWDSPVWRGLLRALAERTRLVRYDERGCGWSDWDVASLGFDDWVDDLECVVDAVGAPERFALLGISQGAAVAVAYAVRHPERVSHLVLHGGYARGRLVRADSPQARDEAEMMCRLAELGWGKQDPSFRQFFTTQFIPGGTPEQHAWFNEMERLSTSPANAARFMRVFASIDVQALLPQVRCPTLVLHSRHDVRVPLEEGRLLATQIPGAQFVVIESGNHLLLETEPGWQAWWQAVDAFLPPRPGQSGGAVDFGGLSPRQREVLELMAQGRDNAQIAAALGLSEKTVRNQITAIFDKIGADNRARAIVRARDAGFGRG</sequence>
<dbReference type="InterPro" id="IPR029058">
    <property type="entry name" value="AB_hydrolase_fold"/>
</dbReference>
<dbReference type="PROSITE" id="PS50043">
    <property type="entry name" value="HTH_LUXR_2"/>
    <property type="match status" value="1"/>
</dbReference>
<accession>A0A940YQ17</accession>
<organism evidence="2 3">
    <name type="scientific">Ideonella aquatica</name>
    <dbReference type="NCBI Taxonomy" id="2824119"/>
    <lineage>
        <taxon>Bacteria</taxon>
        <taxon>Pseudomonadati</taxon>
        <taxon>Pseudomonadota</taxon>
        <taxon>Betaproteobacteria</taxon>
        <taxon>Burkholderiales</taxon>
        <taxon>Sphaerotilaceae</taxon>
        <taxon>Ideonella</taxon>
    </lineage>
</organism>
<dbReference type="GO" id="GO:0003677">
    <property type="term" value="F:DNA binding"/>
    <property type="evidence" value="ECO:0007669"/>
    <property type="project" value="InterPro"/>
</dbReference>
<keyword evidence="3" id="KW-1185">Reference proteome</keyword>
<dbReference type="PRINTS" id="PR00111">
    <property type="entry name" value="ABHYDROLASE"/>
</dbReference>
<proteinExistence type="predicted"/>
<feature type="domain" description="HTH luxR-type" evidence="1">
    <location>
        <begin position="294"/>
        <end position="359"/>
    </location>
</feature>
<gene>
    <name evidence="2" type="ORF">KAK06_23815</name>
</gene>
<evidence type="ECO:0000259" key="1">
    <source>
        <dbReference type="PROSITE" id="PS50043"/>
    </source>
</evidence>
<dbReference type="Gene3D" id="1.10.10.10">
    <property type="entry name" value="Winged helix-like DNA-binding domain superfamily/Winged helix DNA-binding domain"/>
    <property type="match status" value="1"/>
</dbReference>
<dbReference type="CDD" id="cd06170">
    <property type="entry name" value="LuxR_C_like"/>
    <property type="match status" value="1"/>
</dbReference>
<dbReference type="Pfam" id="PF00196">
    <property type="entry name" value="GerE"/>
    <property type="match status" value="1"/>
</dbReference>
<dbReference type="GO" id="GO:0006355">
    <property type="term" value="P:regulation of DNA-templated transcription"/>
    <property type="evidence" value="ECO:0007669"/>
    <property type="project" value="InterPro"/>
</dbReference>
<evidence type="ECO:0000313" key="2">
    <source>
        <dbReference type="EMBL" id="MBQ0961986.1"/>
    </source>
</evidence>
<dbReference type="PRINTS" id="PR00038">
    <property type="entry name" value="HTHLUXR"/>
</dbReference>
<dbReference type="PROSITE" id="PS00622">
    <property type="entry name" value="HTH_LUXR_1"/>
    <property type="match status" value="1"/>
</dbReference>
<keyword evidence="2" id="KW-0378">Hydrolase</keyword>
<dbReference type="InterPro" id="IPR050471">
    <property type="entry name" value="AB_hydrolase"/>
</dbReference>
<dbReference type="Gene3D" id="3.40.50.1820">
    <property type="entry name" value="alpha/beta hydrolase"/>
    <property type="match status" value="1"/>
</dbReference>
<dbReference type="GO" id="GO:0016787">
    <property type="term" value="F:hydrolase activity"/>
    <property type="evidence" value="ECO:0007669"/>
    <property type="project" value="UniProtKB-KW"/>
</dbReference>
<dbReference type="PANTHER" id="PTHR43433">
    <property type="entry name" value="HYDROLASE, ALPHA/BETA FOLD FAMILY PROTEIN"/>
    <property type="match status" value="1"/>
</dbReference>
<reference evidence="2" key="1">
    <citation type="submission" date="2021-04" db="EMBL/GenBank/DDBJ databases">
        <title>The genome sequence of Ideonella sp. 4Y11.</title>
        <authorList>
            <person name="Liu Y."/>
        </authorList>
    </citation>
    <scope>NUCLEOTIDE SEQUENCE</scope>
    <source>
        <strain evidence="2">4Y11</strain>
    </source>
</reference>
<evidence type="ECO:0000313" key="3">
    <source>
        <dbReference type="Proteomes" id="UP000678374"/>
    </source>
</evidence>
<comment type="caution">
    <text evidence="2">The sequence shown here is derived from an EMBL/GenBank/DDBJ whole genome shotgun (WGS) entry which is preliminary data.</text>
</comment>
<dbReference type="RefSeq" id="WP_210804667.1">
    <property type="nucleotide sequence ID" value="NZ_JAGQDE010000049.1"/>
</dbReference>
<dbReference type="SMART" id="SM00421">
    <property type="entry name" value="HTH_LUXR"/>
    <property type="match status" value="1"/>
</dbReference>
<dbReference type="EMBL" id="JAGQDE010000049">
    <property type="protein sequence ID" value="MBQ0961986.1"/>
    <property type="molecule type" value="Genomic_DNA"/>
</dbReference>
<dbReference type="Pfam" id="PF00561">
    <property type="entry name" value="Abhydrolase_1"/>
    <property type="match status" value="1"/>
</dbReference>
<dbReference type="SUPFAM" id="SSF46894">
    <property type="entry name" value="C-terminal effector domain of the bipartite response regulators"/>
    <property type="match status" value="1"/>
</dbReference>
<dbReference type="PANTHER" id="PTHR43433:SF8">
    <property type="entry name" value="BIFUNCTIONAL LIPASE_ADENYLATE CYCLASE LIPJ"/>
    <property type="match status" value="1"/>
</dbReference>